<evidence type="ECO:0000313" key="3">
    <source>
        <dbReference type="RefSeq" id="WP_028311679.1"/>
    </source>
</evidence>
<dbReference type="GO" id="GO:0003700">
    <property type="term" value="F:DNA-binding transcription factor activity"/>
    <property type="evidence" value="ECO:0007669"/>
    <property type="project" value="InterPro"/>
</dbReference>
<dbReference type="PANTHER" id="PTHR33164:SF57">
    <property type="entry name" value="MARR-FAMILY TRANSCRIPTIONAL REGULATOR"/>
    <property type="match status" value="1"/>
</dbReference>
<reference evidence="3" key="2">
    <citation type="journal article" date="2017" name="Crit. Rev. Biochem. Mol. Biol.">
        <title>MarR family transcription factors: dynamic variations on a common scaffold.</title>
        <authorList>
            <person name="Deochand D.K."/>
            <person name="Grove A."/>
        </authorList>
    </citation>
    <scope>NUCLEOTIDE SEQUENCE</scope>
</reference>
<dbReference type="Proteomes" id="UP000675920">
    <property type="component" value="Unplaced"/>
</dbReference>
<dbReference type="Pfam" id="PF12802">
    <property type="entry name" value="MarR_2"/>
    <property type="match status" value="1"/>
</dbReference>
<dbReference type="InterPro" id="IPR036390">
    <property type="entry name" value="WH_DNA-bd_sf"/>
</dbReference>
<sequence length="145" mass="15704">MSRLPADDPLELVHAVMHAYRSRQYRVLRDGAHDITHMESKALGFFARHPGATQTDLVAHSGRDKGQTARLVAGLRERGLLAAEPDAADRRSLRLSLTADGEAVQALLAAQARKLSKAAVGGFSKDERDQVAALLRRMLANLDGA</sequence>
<dbReference type="InterPro" id="IPR036388">
    <property type="entry name" value="WH-like_DNA-bd_sf"/>
</dbReference>
<dbReference type="GO" id="GO:0006950">
    <property type="term" value="P:response to stress"/>
    <property type="evidence" value="ECO:0007669"/>
    <property type="project" value="TreeGrafter"/>
</dbReference>
<evidence type="ECO:0000313" key="2">
    <source>
        <dbReference type="Proteomes" id="UP000675920"/>
    </source>
</evidence>
<evidence type="ECO:0000259" key="1">
    <source>
        <dbReference type="PROSITE" id="PS50995"/>
    </source>
</evidence>
<reference evidence="3" key="3">
    <citation type="submission" date="2025-08" db="UniProtKB">
        <authorList>
            <consortium name="RefSeq"/>
        </authorList>
    </citation>
    <scope>IDENTIFICATION</scope>
</reference>
<dbReference type="AlphaFoldDB" id="A0A8B6X4J7"/>
<dbReference type="Gene3D" id="1.10.10.10">
    <property type="entry name" value="Winged helix-like DNA-binding domain superfamily/Winged helix DNA-binding domain"/>
    <property type="match status" value="1"/>
</dbReference>
<dbReference type="RefSeq" id="WP_028311679.1">
    <property type="nucleotide sequence ID" value="NZ_AXWS01000013.1"/>
</dbReference>
<dbReference type="SUPFAM" id="SSF46785">
    <property type="entry name" value="Winged helix' DNA-binding domain"/>
    <property type="match status" value="1"/>
</dbReference>
<reference evidence="3" key="1">
    <citation type="journal article" date="1999" name="Trends Microbiol.">
        <title>The mar regulon: multiple resistance to antibiotics and other toxic chemicals.</title>
        <authorList>
            <person name="Alekshun M.N."/>
            <person name="Levy S.B."/>
        </authorList>
    </citation>
    <scope>NUCLEOTIDE SEQUENCE</scope>
</reference>
<dbReference type="InterPro" id="IPR000835">
    <property type="entry name" value="HTH_MarR-typ"/>
</dbReference>
<organism evidence="2 3">
    <name type="scientific">Derxia gummosa DSM 723</name>
    <dbReference type="NCBI Taxonomy" id="1121388"/>
    <lineage>
        <taxon>Bacteria</taxon>
        <taxon>Pseudomonadati</taxon>
        <taxon>Pseudomonadota</taxon>
        <taxon>Betaproteobacteria</taxon>
        <taxon>Burkholderiales</taxon>
        <taxon>Alcaligenaceae</taxon>
        <taxon>Derxia</taxon>
    </lineage>
</organism>
<dbReference type="InterPro" id="IPR039422">
    <property type="entry name" value="MarR/SlyA-like"/>
</dbReference>
<proteinExistence type="predicted"/>
<protein>
    <submittedName>
        <fullName evidence="3">MarR family winged helix-turn-helix transcriptional regulator</fullName>
    </submittedName>
</protein>
<dbReference type="PRINTS" id="PR00598">
    <property type="entry name" value="HTHMARR"/>
</dbReference>
<feature type="domain" description="HTH marR-type" evidence="1">
    <location>
        <begin position="9"/>
        <end position="140"/>
    </location>
</feature>
<name>A0A8B6X4J7_9BURK</name>
<accession>A0A8B6X4J7</accession>
<dbReference type="SMART" id="SM00347">
    <property type="entry name" value="HTH_MARR"/>
    <property type="match status" value="1"/>
</dbReference>
<dbReference type="OrthoDB" id="188700at2"/>
<dbReference type="PROSITE" id="PS50995">
    <property type="entry name" value="HTH_MARR_2"/>
    <property type="match status" value="1"/>
</dbReference>
<dbReference type="PANTHER" id="PTHR33164">
    <property type="entry name" value="TRANSCRIPTIONAL REGULATOR, MARR FAMILY"/>
    <property type="match status" value="1"/>
</dbReference>
<keyword evidence="2" id="KW-1185">Reference proteome</keyword>